<dbReference type="InterPro" id="IPR013901">
    <property type="entry name" value="Anthrone_oxy"/>
</dbReference>
<sequence length="158" mass="17343">MINQLIPCVILFGAMGSGLVAGVFFAFSSFVMKALARLPDEQGIAAMQSINIVVLNRSFLTVFLGTALVTILLITHSIFNWESANAIPLFAGSLLYFVGSFLVTVVRNVPLNDALARVDTKEGESLTLWKDYLSKWTIWNHIRTLASFAAMVLFILAL</sequence>
<keyword evidence="3" id="KW-1185">Reference proteome</keyword>
<evidence type="ECO:0000256" key="1">
    <source>
        <dbReference type="SAM" id="Phobius"/>
    </source>
</evidence>
<protein>
    <recommendedName>
        <fullName evidence="4">DUF1772 domain-containing protein</fullName>
    </recommendedName>
</protein>
<feature type="transmembrane region" description="Helical" evidence="1">
    <location>
        <begin position="9"/>
        <end position="32"/>
    </location>
</feature>
<organism evidence="2 3">
    <name type="scientific">Heyndrickxia oleronia</name>
    <dbReference type="NCBI Taxonomy" id="38875"/>
    <lineage>
        <taxon>Bacteria</taxon>
        <taxon>Bacillati</taxon>
        <taxon>Bacillota</taxon>
        <taxon>Bacilli</taxon>
        <taxon>Bacillales</taxon>
        <taxon>Bacillaceae</taxon>
        <taxon>Heyndrickxia</taxon>
    </lineage>
</organism>
<feature type="transmembrane region" description="Helical" evidence="1">
    <location>
        <begin position="86"/>
        <end position="106"/>
    </location>
</feature>
<accession>A0A8E2LB53</accession>
<name>A0A8E2LB53_9BACI</name>
<dbReference type="RefSeq" id="WP_078111531.1">
    <property type="nucleotide sequence ID" value="NZ_CP065424.1"/>
</dbReference>
<evidence type="ECO:0008006" key="4">
    <source>
        <dbReference type="Google" id="ProtNLM"/>
    </source>
</evidence>
<dbReference type="AlphaFoldDB" id="A0A8E2LB53"/>
<comment type="caution">
    <text evidence="2">The sequence shown here is derived from an EMBL/GenBank/DDBJ whole genome shotgun (WGS) entry which is preliminary data.</text>
</comment>
<feature type="transmembrane region" description="Helical" evidence="1">
    <location>
        <begin position="52"/>
        <end position="74"/>
    </location>
</feature>
<keyword evidence="1" id="KW-0812">Transmembrane</keyword>
<evidence type="ECO:0000313" key="3">
    <source>
        <dbReference type="Proteomes" id="UP000189761"/>
    </source>
</evidence>
<evidence type="ECO:0000313" key="2">
    <source>
        <dbReference type="EMBL" id="OOP63499.1"/>
    </source>
</evidence>
<keyword evidence="1" id="KW-0472">Membrane</keyword>
<feature type="transmembrane region" description="Helical" evidence="1">
    <location>
        <begin position="138"/>
        <end position="157"/>
    </location>
</feature>
<dbReference type="Proteomes" id="UP000189761">
    <property type="component" value="Unassembled WGS sequence"/>
</dbReference>
<keyword evidence="1" id="KW-1133">Transmembrane helix</keyword>
<dbReference type="Pfam" id="PF08592">
    <property type="entry name" value="Anthrone_oxy"/>
    <property type="match status" value="1"/>
</dbReference>
<proteinExistence type="predicted"/>
<gene>
    <name evidence="2" type="ORF">BWZ43_25455</name>
</gene>
<dbReference type="EMBL" id="MTLA01000537">
    <property type="protein sequence ID" value="OOP63499.1"/>
    <property type="molecule type" value="Genomic_DNA"/>
</dbReference>
<reference evidence="2 3" key="1">
    <citation type="submission" date="2017-01" db="EMBL/GenBank/DDBJ databases">
        <title>Draft genome sequence of Bacillus oleronius.</title>
        <authorList>
            <person name="Allam M."/>
        </authorList>
    </citation>
    <scope>NUCLEOTIDE SEQUENCE [LARGE SCALE GENOMIC DNA]</scope>
    <source>
        <strain evidence="2 3">DSM 9356</strain>
    </source>
</reference>